<name>A0A923LR23_9FIRM</name>
<accession>A0A923LR23</accession>
<comment type="subcellular location">
    <subcellularLocation>
        <location evidence="1">Cell membrane</location>
        <topology evidence="1">Multi-pass membrane protein</topology>
    </subcellularLocation>
</comment>
<dbReference type="PANTHER" id="PTHR42920:SF5">
    <property type="entry name" value="EAMA DOMAIN-CONTAINING PROTEIN"/>
    <property type="match status" value="1"/>
</dbReference>
<protein>
    <submittedName>
        <fullName evidence="9">DMT family transporter</fullName>
    </submittedName>
</protein>
<dbReference type="Proteomes" id="UP000606720">
    <property type="component" value="Unassembled WGS sequence"/>
</dbReference>
<sequence>MKKLQVRNSILLLITATIWGCAFVAQSVGMDYVGPFTFTAIRSLIGSVFLVPCIWMLGKFKNTEKQVEKTSVETQKDRKELLVGGILCGIVICVASNLQQFGIMYASVGKSGFLTALYIILVPVLGIFIGRKPGKKICLAVFLAVIGLYLLCMKSGMLKIEFGDILLLLGALTFSIHIMVVDHFTQKTDGVKLSCIQFLVCGMLSAIVMFLFEKPSWTDIFTAWAPILYAGILSCGVAYTLQIVGQKGMNPTIASLIMSLESVVSAIAGWIILGQVLSAGEIAGCIIMFAAIILAQLPEKS</sequence>
<dbReference type="InterPro" id="IPR037185">
    <property type="entry name" value="EmrE-like"/>
</dbReference>
<evidence type="ECO:0000256" key="4">
    <source>
        <dbReference type="ARBA" id="ARBA00022692"/>
    </source>
</evidence>
<keyword evidence="3" id="KW-1003">Cell membrane</keyword>
<evidence type="ECO:0000256" key="3">
    <source>
        <dbReference type="ARBA" id="ARBA00022475"/>
    </source>
</evidence>
<keyword evidence="4 7" id="KW-0812">Transmembrane</keyword>
<feature type="transmembrane region" description="Helical" evidence="7">
    <location>
        <begin position="162"/>
        <end position="181"/>
    </location>
</feature>
<feature type="transmembrane region" description="Helical" evidence="7">
    <location>
        <begin position="137"/>
        <end position="156"/>
    </location>
</feature>
<keyword evidence="5 7" id="KW-1133">Transmembrane helix</keyword>
<feature type="transmembrane region" description="Helical" evidence="7">
    <location>
        <begin position="39"/>
        <end position="60"/>
    </location>
</feature>
<gene>
    <name evidence="9" type="ORF">H8S17_11240</name>
</gene>
<dbReference type="Pfam" id="PF00892">
    <property type="entry name" value="EamA"/>
    <property type="match status" value="2"/>
</dbReference>
<evidence type="ECO:0000256" key="5">
    <source>
        <dbReference type="ARBA" id="ARBA00022989"/>
    </source>
</evidence>
<evidence type="ECO:0000256" key="1">
    <source>
        <dbReference type="ARBA" id="ARBA00004651"/>
    </source>
</evidence>
<feature type="transmembrane region" description="Helical" evidence="7">
    <location>
        <begin position="224"/>
        <end position="241"/>
    </location>
</feature>
<keyword evidence="10" id="KW-1185">Reference proteome</keyword>
<evidence type="ECO:0000256" key="7">
    <source>
        <dbReference type="SAM" id="Phobius"/>
    </source>
</evidence>
<evidence type="ECO:0000256" key="6">
    <source>
        <dbReference type="ARBA" id="ARBA00023136"/>
    </source>
</evidence>
<evidence type="ECO:0000259" key="8">
    <source>
        <dbReference type="Pfam" id="PF00892"/>
    </source>
</evidence>
<feature type="transmembrane region" description="Helical" evidence="7">
    <location>
        <begin position="81"/>
        <end position="106"/>
    </location>
</feature>
<evidence type="ECO:0000313" key="9">
    <source>
        <dbReference type="EMBL" id="MBC5714765.1"/>
    </source>
</evidence>
<dbReference type="SUPFAM" id="SSF103481">
    <property type="entry name" value="Multidrug resistance efflux transporter EmrE"/>
    <property type="match status" value="2"/>
</dbReference>
<feature type="transmembrane region" description="Helical" evidence="7">
    <location>
        <begin position="193"/>
        <end position="212"/>
    </location>
</feature>
<proteinExistence type="inferred from homology"/>
<comment type="similarity">
    <text evidence="2">Belongs to the EamA transporter family.</text>
</comment>
<dbReference type="InterPro" id="IPR000620">
    <property type="entry name" value="EamA_dom"/>
</dbReference>
<organism evidence="9 10">
    <name type="scientific">Roseburia zhanii</name>
    <dbReference type="NCBI Taxonomy" id="2763064"/>
    <lineage>
        <taxon>Bacteria</taxon>
        <taxon>Bacillati</taxon>
        <taxon>Bacillota</taxon>
        <taxon>Clostridia</taxon>
        <taxon>Lachnospirales</taxon>
        <taxon>Lachnospiraceae</taxon>
        <taxon>Roseburia</taxon>
    </lineage>
</organism>
<keyword evidence="6 7" id="KW-0472">Membrane</keyword>
<comment type="caution">
    <text evidence="9">The sequence shown here is derived from an EMBL/GenBank/DDBJ whole genome shotgun (WGS) entry which is preliminary data.</text>
</comment>
<feature type="transmembrane region" description="Helical" evidence="7">
    <location>
        <begin position="112"/>
        <end position="130"/>
    </location>
</feature>
<feature type="domain" description="EamA" evidence="8">
    <location>
        <begin position="10"/>
        <end position="151"/>
    </location>
</feature>
<dbReference type="RefSeq" id="WP_186867384.1">
    <property type="nucleotide sequence ID" value="NZ_JACOPH010000010.1"/>
</dbReference>
<evidence type="ECO:0000256" key="2">
    <source>
        <dbReference type="ARBA" id="ARBA00007362"/>
    </source>
</evidence>
<feature type="transmembrane region" description="Helical" evidence="7">
    <location>
        <begin position="253"/>
        <end position="273"/>
    </location>
</feature>
<evidence type="ECO:0000313" key="10">
    <source>
        <dbReference type="Proteomes" id="UP000606720"/>
    </source>
</evidence>
<reference evidence="9" key="1">
    <citation type="submission" date="2020-08" db="EMBL/GenBank/DDBJ databases">
        <title>Genome public.</title>
        <authorList>
            <person name="Liu C."/>
            <person name="Sun Q."/>
        </authorList>
    </citation>
    <scope>NUCLEOTIDE SEQUENCE</scope>
    <source>
        <strain evidence="9">BX1005</strain>
    </source>
</reference>
<dbReference type="PANTHER" id="PTHR42920">
    <property type="entry name" value="OS03G0707200 PROTEIN-RELATED"/>
    <property type="match status" value="1"/>
</dbReference>
<dbReference type="GO" id="GO:0005886">
    <property type="term" value="C:plasma membrane"/>
    <property type="evidence" value="ECO:0007669"/>
    <property type="project" value="UniProtKB-SubCell"/>
</dbReference>
<dbReference type="EMBL" id="JACOPH010000010">
    <property type="protein sequence ID" value="MBC5714765.1"/>
    <property type="molecule type" value="Genomic_DNA"/>
</dbReference>
<feature type="transmembrane region" description="Helical" evidence="7">
    <location>
        <begin position="279"/>
        <end position="297"/>
    </location>
</feature>
<dbReference type="AlphaFoldDB" id="A0A923LR23"/>
<dbReference type="InterPro" id="IPR051258">
    <property type="entry name" value="Diverse_Substrate_Transporter"/>
</dbReference>
<feature type="domain" description="EamA" evidence="8">
    <location>
        <begin position="162"/>
        <end position="294"/>
    </location>
</feature>